<dbReference type="AlphaFoldDB" id="A0A8J7KFE4"/>
<gene>
    <name evidence="1" type="ORF">IW245_002274</name>
</gene>
<proteinExistence type="predicted"/>
<comment type="caution">
    <text evidence="1">The sequence shown here is derived from an EMBL/GenBank/DDBJ whole genome shotgun (WGS) entry which is preliminary data.</text>
</comment>
<evidence type="ECO:0000313" key="2">
    <source>
        <dbReference type="Proteomes" id="UP000622552"/>
    </source>
</evidence>
<reference evidence="1" key="1">
    <citation type="submission" date="2020-11" db="EMBL/GenBank/DDBJ databases">
        <title>Sequencing the genomes of 1000 actinobacteria strains.</title>
        <authorList>
            <person name="Klenk H.-P."/>
        </authorList>
    </citation>
    <scope>NUCLEOTIDE SEQUENCE</scope>
    <source>
        <strain evidence="1">DSM 45356</strain>
    </source>
</reference>
<accession>A0A8J7KFE4</accession>
<evidence type="ECO:0000313" key="1">
    <source>
        <dbReference type="EMBL" id="MBG6136080.1"/>
    </source>
</evidence>
<protein>
    <submittedName>
        <fullName evidence="1">Uncharacterized protein</fullName>
    </submittedName>
</protein>
<dbReference type="EMBL" id="JADOUF010000001">
    <property type="protein sequence ID" value="MBG6136080.1"/>
    <property type="molecule type" value="Genomic_DNA"/>
</dbReference>
<keyword evidence="2" id="KW-1185">Reference proteome</keyword>
<sequence>MALPMTPNERRSFTRQPPVNHLRAVHPDLDRLADALGRVHHRR</sequence>
<name>A0A8J7KFE4_9ACTN</name>
<organism evidence="1 2">
    <name type="scientific">Longispora fulva</name>
    <dbReference type="NCBI Taxonomy" id="619741"/>
    <lineage>
        <taxon>Bacteria</taxon>
        <taxon>Bacillati</taxon>
        <taxon>Actinomycetota</taxon>
        <taxon>Actinomycetes</taxon>
        <taxon>Micromonosporales</taxon>
        <taxon>Micromonosporaceae</taxon>
        <taxon>Longispora</taxon>
    </lineage>
</organism>
<dbReference type="Proteomes" id="UP000622552">
    <property type="component" value="Unassembled WGS sequence"/>
</dbReference>